<dbReference type="CDD" id="cd00024">
    <property type="entry name" value="CD_CSD"/>
    <property type="match status" value="1"/>
</dbReference>
<feature type="region of interest" description="Disordered" evidence="3">
    <location>
        <begin position="1"/>
        <end position="84"/>
    </location>
</feature>
<feature type="compositionally biased region" description="Acidic residues" evidence="3">
    <location>
        <begin position="41"/>
        <end position="55"/>
    </location>
</feature>
<reference evidence="5" key="1">
    <citation type="submission" date="2023-02" db="EMBL/GenBank/DDBJ databases">
        <title>Identification and recombinant expression of a fungal hydrolase from Papiliotrema laurentii that hydrolyzes apple cutin and clears colloidal polyester polyurethane.</title>
        <authorList>
            <consortium name="DOE Joint Genome Institute"/>
            <person name="Roman V.A."/>
            <person name="Bojanowski C."/>
            <person name="Crable B.R."/>
            <person name="Wagner D.N."/>
            <person name="Hung C.S."/>
            <person name="Nadeau L.J."/>
            <person name="Schratz L."/>
            <person name="Haridas S."/>
            <person name="Pangilinan J."/>
            <person name="Lipzen A."/>
            <person name="Na H."/>
            <person name="Yan M."/>
            <person name="Ng V."/>
            <person name="Grigoriev I.V."/>
            <person name="Spatafora J.W."/>
            <person name="Barlow D."/>
            <person name="Biffinger J."/>
            <person name="Kelley-Loughnane N."/>
            <person name="Varaljay V.A."/>
            <person name="Crookes-Goodson W.J."/>
        </authorList>
    </citation>
    <scope>NUCLEOTIDE SEQUENCE</scope>
    <source>
        <strain evidence="5">5307AH</strain>
    </source>
</reference>
<comment type="caution">
    <text evidence="5">The sequence shown here is derived from an EMBL/GenBank/DDBJ whole genome shotgun (WGS) entry which is preliminary data.</text>
</comment>
<evidence type="ECO:0000313" key="5">
    <source>
        <dbReference type="EMBL" id="KAK1927371.1"/>
    </source>
</evidence>
<keyword evidence="6" id="KW-1185">Reference proteome</keyword>
<dbReference type="Proteomes" id="UP001182556">
    <property type="component" value="Unassembled WGS sequence"/>
</dbReference>
<dbReference type="EMBL" id="JAODAN010000001">
    <property type="protein sequence ID" value="KAK1927371.1"/>
    <property type="molecule type" value="Genomic_DNA"/>
</dbReference>
<dbReference type="InterPro" id="IPR016197">
    <property type="entry name" value="Chromo-like_dom_sf"/>
</dbReference>
<dbReference type="SUPFAM" id="SSF54160">
    <property type="entry name" value="Chromo domain-like"/>
    <property type="match status" value="1"/>
</dbReference>
<organism evidence="5 6">
    <name type="scientific">Papiliotrema laurentii</name>
    <name type="common">Cryptococcus laurentii</name>
    <dbReference type="NCBI Taxonomy" id="5418"/>
    <lineage>
        <taxon>Eukaryota</taxon>
        <taxon>Fungi</taxon>
        <taxon>Dikarya</taxon>
        <taxon>Basidiomycota</taxon>
        <taxon>Agaricomycotina</taxon>
        <taxon>Tremellomycetes</taxon>
        <taxon>Tremellales</taxon>
        <taxon>Rhynchogastremaceae</taxon>
        <taxon>Papiliotrema</taxon>
    </lineage>
</organism>
<dbReference type="InterPro" id="IPR000953">
    <property type="entry name" value="Chromo/chromo_shadow_dom"/>
</dbReference>
<proteinExistence type="predicted"/>
<feature type="domain" description="Chromo" evidence="4">
    <location>
        <begin position="77"/>
        <end position="175"/>
    </location>
</feature>
<evidence type="ECO:0000259" key="4">
    <source>
        <dbReference type="PROSITE" id="PS50013"/>
    </source>
</evidence>
<accession>A0AAD9FWD4</accession>
<evidence type="ECO:0000256" key="3">
    <source>
        <dbReference type="SAM" id="MobiDB-lite"/>
    </source>
</evidence>
<evidence type="ECO:0000313" key="6">
    <source>
        <dbReference type="Proteomes" id="UP001182556"/>
    </source>
</evidence>
<name>A0AAD9FWD4_PAPLA</name>
<dbReference type="SMART" id="SM00298">
    <property type="entry name" value="CHROMO"/>
    <property type="match status" value="1"/>
</dbReference>
<dbReference type="AlphaFoldDB" id="A0AAD9FWD4"/>
<feature type="compositionally biased region" description="Acidic residues" evidence="3">
    <location>
        <begin position="63"/>
        <end position="81"/>
    </location>
</feature>
<evidence type="ECO:0000256" key="1">
    <source>
        <dbReference type="ARBA" id="ARBA00004123"/>
    </source>
</evidence>
<dbReference type="Pfam" id="PF00385">
    <property type="entry name" value="Chromo"/>
    <property type="match status" value="1"/>
</dbReference>
<keyword evidence="2" id="KW-0539">Nucleus</keyword>
<dbReference type="GO" id="GO:0005634">
    <property type="term" value="C:nucleus"/>
    <property type="evidence" value="ECO:0007669"/>
    <property type="project" value="UniProtKB-SubCell"/>
</dbReference>
<gene>
    <name evidence="5" type="ORF">DB88DRAFT_543797</name>
</gene>
<comment type="subcellular location">
    <subcellularLocation>
        <location evidence="1">Nucleus</location>
    </subcellularLocation>
</comment>
<protein>
    <recommendedName>
        <fullName evidence="4">Chromo domain-containing protein</fullName>
    </recommendedName>
</protein>
<dbReference type="PANTHER" id="PTHR22812">
    <property type="entry name" value="CHROMOBOX PROTEIN"/>
    <property type="match status" value="1"/>
</dbReference>
<dbReference type="PROSITE" id="PS50013">
    <property type="entry name" value="CHROMO_2"/>
    <property type="match status" value="1"/>
</dbReference>
<dbReference type="InterPro" id="IPR051219">
    <property type="entry name" value="Heterochromatin_chromo-domain"/>
</dbReference>
<dbReference type="GO" id="GO:0006338">
    <property type="term" value="P:chromatin remodeling"/>
    <property type="evidence" value="ECO:0007669"/>
    <property type="project" value="UniProtKB-ARBA"/>
</dbReference>
<evidence type="ECO:0000256" key="2">
    <source>
        <dbReference type="ARBA" id="ARBA00023242"/>
    </source>
</evidence>
<sequence>MVGASRSKSKSKSQSVEVIEPTSMEVDGEQQEANGNGLNDAQEEGEEEQDDDLPAGDDKGVEAGEDDDEEEEEEGEFEVEAIVDHRAGDAAVGCVREPKAKMGLTRSSFRYPKSYLFALLPDACDKSMVRRANTNVGDYLVSWKGYGPDHNTWEPEAHLSRFDLLARTPQEINQG</sequence>
<dbReference type="Gene3D" id="2.40.50.40">
    <property type="match status" value="1"/>
</dbReference>
<dbReference type="InterPro" id="IPR023780">
    <property type="entry name" value="Chromo_domain"/>
</dbReference>